<comment type="caution">
    <text evidence="1">The sequence shown here is derived from an EMBL/GenBank/DDBJ whole genome shotgun (WGS) entry which is preliminary data.</text>
</comment>
<organism evidence="1 2">
    <name type="scientific">Grus japonensis</name>
    <name type="common">Japanese crane</name>
    <name type="synonym">Red-crowned crane</name>
    <dbReference type="NCBI Taxonomy" id="30415"/>
    <lineage>
        <taxon>Eukaryota</taxon>
        <taxon>Metazoa</taxon>
        <taxon>Chordata</taxon>
        <taxon>Craniata</taxon>
        <taxon>Vertebrata</taxon>
        <taxon>Euteleostomi</taxon>
        <taxon>Archelosauria</taxon>
        <taxon>Archosauria</taxon>
        <taxon>Dinosauria</taxon>
        <taxon>Saurischia</taxon>
        <taxon>Theropoda</taxon>
        <taxon>Coelurosauria</taxon>
        <taxon>Aves</taxon>
        <taxon>Neognathae</taxon>
        <taxon>Neoaves</taxon>
        <taxon>Gruiformes</taxon>
        <taxon>Gruidae</taxon>
        <taxon>Grus</taxon>
    </lineage>
</organism>
<sequence length="239" mass="27043">MKFNKAKCKVLHMGRHNPKHDYRLGGEWIESSPEEKALGVLVDEKLNMSRQRALAAQKASHILGCIKRGVTSRDGVRKAKANLELNLVRGVKDNEKGFYKYINSKRKTRENMGQLLNGAGELVTRDMEKAKRDLDRLENWAERNLMKFSKGNCQVLPLGKNNPGHQYMLGANWLESSFAEKDPGVLVDKKLTMSQQCTLMGKKANSILGCIRRSVASMLREVILPLYSALVRSHLEYCV</sequence>
<evidence type="ECO:0000313" key="1">
    <source>
        <dbReference type="EMBL" id="GAB0204037.1"/>
    </source>
</evidence>
<name>A0ABC9Y4Q7_GRUJA</name>
<dbReference type="AlphaFoldDB" id="A0ABC9Y4Q7"/>
<proteinExistence type="predicted"/>
<evidence type="ECO:0000313" key="2">
    <source>
        <dbReference type="Proteomes" id="UP001623348"/>
    </source>
</evidence>
<protein>
    <submittedName>
        <fullName evidence="1">Mitochondrial enolase superfamily member 1</fullName>
    </submittedName>
</protein>
<keyword evidence="2" id="KW-1185">Reference proteome</keyword>
<dbReference type="Proteomes" id="UP001623348">
    <property type="component" value="Unassembled WGS sequence"/>
</dbReference>
<reference evidence="1 2" key="1">
    <citation type="submission" date="2024-06" db="EMBL/GenBank/DDBJ databases">
        <title>The draft genome of Grus japonensis, version 3.</title>
        <authorList>
            <person name="Nabeshima K."/>
            <person name="Suzuki S."/>
            <person name="Onuma M."/>
        </authorList>
    </citation>
    <scope>NUCLEOTIDE SEQUENCE [LARGE SCALE GENOMIC DNA]</scope>
    <source>
        <strain evidence="1 2">451A</strain>
    </source>
</reference>
<dbReference type="PANTHER" id="PTHR33332">
    <property type="entry name" value="REVERSE TRANSCRIPTASE DOMAIN-CONTAINING PROTEIN"/>
    <property type="match status" value="1"/>
</dbReference>
<gene>
    <name evidence="1" type="ORF">GRJ2_002869300</name>
</gene>
<accession>A0ABC9Y4Q7</accession>
<dbReference type="EMBL" id="BAAFJT010000040">
    <property type="protein sequence ID" value="GAB0204037.1"/>
    <property type="molecule type" value="Genomic_DNA"/>
</dbReference>